<dbReference type="EMBL" id="VITV01000003">
    <property type="protein sequence ID" value="TWB77639.1"/>
    <property type="molecule type" value="Genomic_DNA"/>
</dbReference>
<feature type="domain" description="MaoC-like" evidence="1">
    <location>
        <begin position="35"/>
        <end position="121"/>
    </location>
</feature>
<dbReference type="AlphaFoldDB" id="A0A560K3R5"/>
<dbReference type="PANTHER" id="PTHR43664:SF1">
    <property type="entry name" value="BETA-METHYLMALYL-COA DEHYDRATASE"/>
    <property type="match status" value="1"/>
</dbReference>
<name>A0A560K3R5_9PROT</name>
<proteinExistence type="predicted"/>
<organism evidence="2 3">
    <name type="scientific">Nitrospirillum amazonense</name>
    <dbReference type="NCBI Taxonomy" id="28077"/>
    <lineage>
        <taxon>Bacteria</taxon>
        <taxon>Pseudomonadati</taxon>
        <taxon>Pseudomonadota</taxon>
        <taxon>Alphaproteobacteria</taxon>
        <taxon>Rhodospirillales</taxon>
        <taxon>Azospirillaceae</taxon>
        <taxon>Nitrospirillum</taxon>
    </lineage>
</organism>
<dbReference type="InterPro" id="IPR029069">
    <property type="entry name" value="HotDog_dom_sf"/>
</dbReference>
<dbReference type="PANTHER" id="PTHR43664">
    <property type="entry name" value="MONOAMINE OXIDASE-RELATED"/>
    <property type="match status" value="1"/>
</dbReference>
<dbReference type="SUPFAM" id="SSF54637">
    <property type="entry name" value="Thioesterase/thiol ester dehydrase-isomerase"/>
    <property type="match status" value="1"/>
</dbReference>
<dbReference type="CDD" id="cd03454">
    <property type="entry name" value="YdeM"/>
    <property type="match status" value="1"/>
</dbReference>
<sequence>MSETATPPSTGPKLYLDDLQAGQRHVTGTHTLDAPGIKAFAAQFDPQPFHLDEEAADRSFFGGLAASGWHTAAVTMRLMVDGLPIAGGVIGAGADITWPAPTRPGDILQAHCEILEVKPSRSRPDRGMITMRTETRNQRGEVVQLMTTRVVVFRRPSEG</sequence>
<dbReference type="InterPro" id="IPR052342">
    <property type="entry name" value="MCH/BMMD"/>
</dbReference>
<comment type="caution">
    <text evidence="2">The sequence shown here is derived from an EMBL/GenBank/DDBJ whole genome shotgun (WGS) entry which is preliminary data.</text>
</comment>
<gene>
    <name evidence="2" type="ORF">FBZ87_103458</name>
</gene>
<dbReference type="InterPro" id="IPR002539">
    <property type="entry name" value="MaoC-like_dom"/>
</dbReference>
<evidence type="ECO:0000313" key="3">
    <source>
        <dbReference type="Proteomes" id="UP000320516"/>
    </source>
</evidence>
<protein>
    <submittedName>
        <fullName evidence="2">Acyl dehydratase</fullName>
    </submittedName>
</protein>
<reference evidence="2 3" key="1">
    <citation type="submission" date="2019-06" db="EMBL/GenBank/DDBJ databases">
        <title>Genomic Encyclopedia of Type Strains, Phase IV (KMG-V): Genome sequencing to study the core and pangenomes of soil and plant-associated prokaryotes.</title>
        <authorList>
            <person name="Whitman W."/>
        </authorList>
    </citation>
    <scope>NUCLEOTIDE SEQUENCE [LARGE SCALE GENOMIC DNA]</scope>
    <source>
        <strain evidence="2 3">BR 12005</strain>
    </source>
</reference>
<accession>A0A560K3R5</accession>
<evidence type="ECO:0000313" key="2">
    <source>
        <dbReference type="EMBL" id="TWB77639.1"/>
    </source>
</evidence>
<dbReference type="Gene3D" id="3.10.129.10">
    <property type="entry name" value="Hotdog Thioesterase"/>
    <property type="match status" value="1"/>
</dbReference>
<dbReference type="Pfam" id="PF01575">
    <property type="entry name" value="MaoC_dehydratas"/>
    <property type="match status" value="1"/>
</dbReference>
<dbReference type="RefSeq" id="WP_145610218.1">
    <property type="nucleotide sequence ID" value="NZ_JARPAF010000004.1"/>
</dbReference>
<dbReference type="Proteomes" id="UP000320516">
    <property type="component" value="Unassembled WGS sequence"/>
</dbReference>
<evidence type="ECO:0000259" key="1">
    <source>
        <dbReference type="Pfam" id="PF01575"/>
    </source>
</evidence>